<feature type="domain" description="EAL" evidence="5">
    <location>
        <begin position="622"/>
        <end position="872"/>
    </location>
</feature>
<dbReference type="InterPro" id="IPR000014">
    <property type="entry name" value="PAS"/>
</dbReference>
<dbReference type="GO" id="GO:0006355">
    <property type="term" value="P:regulation of DNA-templated transcription"/>
    <property type="evidence" value="ECO:0007669"/>
    <property type="project" value="InterPro"/>
</dbReference>
<evidence type="ECO:0000313" key="8">
    <source>
        <dbReference type="Proteomes" id="UP000216063"/>
    </source>
</evidence>
<dbReference type="InterPro" id="IPR001789">
    <property type="entry name" value="Sig_transdc_resp-reg_receiver"/>
</dbReference>
<dbReference type="CDD" id="cd01948">
    <property type="entry name" value="EAL"/>
    <property type="match status" value="1"/>
</dbReference>
<dbReference type="InterPro" id="IPR035965">
    <property type="entry name" value="PAS-like_dom_sf"/>
</dbReference>
<gene>
    <name evidence="7" type="ORF">CG716_25610</name>
</gene>
<reference evidence="7 8" key="1">
    <citation type="submission" date="2017-07" db="EMBL/GenBank/DDBJ databases">
        <title>The new phylogeny of genus Mycobacterium.</title>
        <authorList>
            <person name="Tortoli E."/>
            <person name="Trovato A."/>
            <person name="Cirillo D.M."/>
        </authorList>
    </citation>
    <scope>NUCLEOTIDE SEQUENCE [LARGE SCALE GENOMIC DNA]</scope>
    <source>
        <strain evidence="7 8">ATCC 33027</strain>
    </source>
</reference>
<feature type="domain" description="GGDEF" evidence="6">
    <location>
        <begin position="478"/>
        <end position="613"/>
    </location>
</feature>
<protein>
    <submittedName>
        <fullName evidence="7">Two-component system response regulator</fullName>
    </submittedName>
</protein>
<dbReference type="Gene3D" id="3.20.20.450">
    <property type="entry name" value="EAL domain"/>
    <property type="match status" value="1"/>
</dbReference>
<dbReference type="NCBIfam" id="TIGR00254">
    <property type="entry name" value="GGDEF"/>
    <property type="match status" value="1"/>
</dbReference>
<keyword evidence="8" id="KW-1185">Reference proteome</keyword>
<dbReference type="InterPro" id="IPR001633">
    <property type="entry name" value="EAL_dom"/>
</dbReference>
<dbReference type="InterPro" id="IPR013767">
    <property type="entry name" value="PAS_fold"/>
</dbReference>
<comment type="caution">
    <text evidence="7">The sequence shown here is derived from an EMBL/GenBank/DDBJ whole genome shotgun (WGS) entry which is preliminary data.</text>
</comment>
<evidence type="ECO:0000313" key="7">
    <source>
        <dbReference type="EMBL" id="OYN75425.1"/>
    </source>
</evidence>
<feature type="modified residue" description="4-aspartylphosphate" evidence="1">
    <location>
        <position position="86"/>
    </location>
</feature>
<dbReference type="Pfam" id="PF00563">
    <property type="entry name" value="EAL"/>
    <property type="match status" value="1"/>
</dbReference>
<evidence type="ECO:0000259" key="4">
    <source>
        <dbReference type="PROSITE" id="PS50113"/>
    </source>
</evidence>
<evidence type="ECO:0000256" key="1">
    <source>
        <dbReference type="PROSITE-ProRule" id="PRU00169"/>
    </source>
</evidence>
<dbReference type="PANTHER" id="PTHR44757:SF2">
    <property type="entry name" value="BIOFILM ARCHITECTURE MAINTENANCE PROTEIN MBAA"/>
    <property type="match status" value="1"/>
</dbReference>
<dbReference type="SMART" id="SM00091">
    <property type="entry name" value="PAS"/>
    <property type="match status" value="1"/>
</dbReference>
<dbReference type="Proteomes" id="UP000216063">
    <property type="component" value="Unassembled WGS sequence"/>
</dbReference>
<dbReference type="Pfam" id="PF00990">
    <property type="entry name" value="GGDEF"/>
    <property type="match status" value="1"/>
</dbReference>
<evidence type="ECO:0000259" key="3">
    <source>
        <dbReference type="PROSITE" id="PS50112"/>
    </source>
</evidence>
<dbReference type="NCBIfam" id="TIGR00229">
    <property type="entry name" value="sensory_box"/>
    <property type="match status" value="1"/>
</dbReference>
<dbReference type="OrthoDB" id="23692at2"/>
<evidence type="ECO:0000259" key="5">
    <source>
        <dbReference type="PROSITE" id="PS50883"/>
    </source>
</evidence>
<feature type="domain" description="PAC" evidence="4">
    <location>
        <begin position="397"/>
        <end position="447"/>
    </location>
</feature>
<dbReference type="SUPFAM" id="SSF55073">
    <property type="entry name" value="Nucleotide cyclase"/>
    <property type="match status" value="1"/>
</dbReference>
<dbReference type="CDD" id="cd00130">
    <property type="entry name" value="PAS"/>
    <property type="match status" value="1"/>
</dbReference>
<dbReference type="SUPFAM" id="SSF55785">
    <property type="entry name" value="PYP-like sensor domain (PAS domain)"/>
    <property type="match status" value="1"/>
</dbReference>
<dbReference type="InterPro" id="IPR029787">
    <property type="entry name" value="Nucleotide_cyclase"/>
</dbReference>
<dbReference type="PROSITE" id="PS50110">
    <property type="entry name" value="RESPONSE_REGULATORY"/>
    <property type="match status" value="1"/>
</dbReference>
<dbReference type="Pfam" id="PF00989">
    <property type="entry name" value="PAS"/>
    <property type="match status" value="1"/>
</dbReference>
<dbReference type="CDD" id="cd01949">
    <property type="entry name" value="GGDEF"/>
    <property type="match status" value="1"/>
</dbReference>
<dbReference type="SUPFAM" id="SSF52172">
    <property type="entry name" value="CheY-like"/>
    <property type="match status" value="1"/>
</dbReference>
<dbReference type="Gene3D" id="3.30.70.270">
    <property type="match status" value="1"/>
</dbReference>
<dbReference type="PROSITE" id="PS50887">
    <property type="entry name" value="GGDEF"/>
    <property type="match status" value="1"/>
</dbReference>
<dbReference type="InterPro" id="IPR011006">
    <property type="entry name" value="CheY-like_superfamily"/>
</dbReference>
<dbReference type="PROSITE" id="PS50112">
    <property type="entry name" value="PAS"/>
    <property type="match status" value="1"/>
</dbReference>
<keyword evidence="1" id="KW-0597">Phosphoprotein</keyword>
<feature type="domain" description="Response regulatory" evidence="2">
    <location>
        <begin position="37"/>
        <end position="153"/>
    </location>
</feature>
<dbReference type="Gene3D" id="3.40.50.2300">
    <property type="match status" value="1"/>
</dbReference>
<dbReference type="CDD" id="cd17574">
    <property type="entry name" value="REC_OmpR"/>
    <property type="match status" value="1"/>
</dbReference>
<sequence length="898" mass="97619">MEVGVVVPEVVRQGSPFPALTEPAARTPPATIESTQTVLVVDDDARLRDVLCTVLTPLGCEIVQAGSGEEALTALLLRKAAVIVLDVNMPGMDGFETAQLIREAGEFTSTPIIFLTGQSDANDPHRGYDLGAVDFLLKPVSHRVLFAKVKALLELDQSFARLRIEAAHLHEQQLQVARSAEIRQRDEMIYARRRERLGNVFAAVSLDLADLEKAIVTEMSQVFDADCLLRVQLPGSDWHDTFSHPESGRMPDMQAWLGEPDDRTRRATYQVVVVEELIARGQRVGVLCLGRAGALPISETEGAQFRGSCVAAALAISNALLFRVQAEYAAVMQATADAILAVDASGAIRSCNKAATALFSDHSDTLIGRSIVDLAVSAHRQRLREQLDTTLSTHQEVSLEMTLAANDGRPIEVLITLSPIGDSVDLNVAVVVHDLTEIKQAQLVISHLASHDALTDLANRRQLNDRLAELARQQDGGKLAALVYMDVNKFKAVNDTYGHDTGDELLVEVAARLQSAIRSDDALACRIGGDEFIVLLENVPSASAAVSAGNRILERVQSQPVRCKEATLRPSLSMGIACLGATAHTPEELLSQADMAMFEAKKNRLDQCVLYTDLIGSRHQGQVDRRAELSGAIVRSEFRMVYQPIVNAATGALFGLEALVRWRVGDEEMPAREIIALAESGGQIGPLGRWIVTRSLEDYASLGRSDLKLHVNLSPVQVLDASFLDHLIGAQEDNQIAPESVCLELTERTFNGDPAPARAVLRRARDIGFRLAIQDFGVEYASMTNLLHVPVDWLKIDRSFVAEVGGVERVQRLVRSQIALADCMQVDLIASGVENQEQADWLSAAGCALQQGFLYAHPIEAEQLTASVENLAAFWVNHGLARKSLSSNSINTRESGDG</sequence>
<dbReference type="SMART" id="SM00448">
    <property type="entry name" value="REC"/>
    <property type="match status" value="1"/>
</dbReference>
<dbReference type="PANTHER" id="PTHR44757">
    <property type="entry name" value="DIGUANYLATE CYCLASE DGCP"/>
    <property type="match status" value="1"/>
</dbReference>
<dbReference type="AlphaFoldDB" id="A0A255DDV9"/>
<proteinExistence type="predicted"/>
<dbReference type="InterPro" id="IPR035919">
    <property type="entry name" value="EAL_sf"/>
</dbReference>
<dbReference type="InterPro" id="IPR043128">
    <property type="entry name" value="Rev_trsase/Diguanyl_cyclase"/>
</dbReference>
<dbReference type="PROSITE" id="PS50883">
    <property type="entry name" value="EAL"/>
    <property type="match status" value="1"/>
</dbReference>
<evidence type="ECO:0000259" key="2">
    <source>
        <dbReference type="PROSITE" id="PS50110"/>
    </source>
</evidence>
<dbReference type="InterPro" id="IPR000700">
    <property type="entry name" value="PAS-assoc_C"/>
</dbReference>
<dbReference type="SMART" id="SM00267">
    <property type="entry name" value="GGDEF"/>
    <property type="match status" value="1"/>
</dbReference>
<dbReference type="PROSITE" id="PS50113">
    <property type="entry name" value="PAC"/>
    <property type="match status" value="1"/>
</dbReference>
<accession>A0A255DDV9</accession>
<feature type="domain" description="PAS" evidence="3">
    <location>
        <begin position="324"/>
        <end position="394"/>
    </location>
</feature>
<evidence type="ECO:0000259" key="6">
    <source>
        <dbReference type="PROSITE" id="PS50887"/>
    </source>
</evidence>
<dbReference type="Gene3D" id="3.30.450.20">
    <property type="entry name" value="PAS domain"/>
    <property type="match status" value="1"/>
</dbReference>
<dbReference type="InterPro" id="IPR000160">
    <property type="entry name" value="GGDEF_dom"/>
</dbReference>
<dbReference type="SMART" id="SM00052">
    <property type="entry name" value="EAL"/>
    <property type="match status" value="1"/>
</dbReference>
<dbReference type="InterPro" id="IPR052155">
    <property type="entry name" value="Biofilm_reg_signaling"/>
</dbReference>
<dbReference type="SUPFAM" id="SSF141868">
    <property type="entry name" value="EAL domain-like"/>
    <property type="match status" value="1"/>
</dbReference>
<dbReference type="EMBL" id="NOZR01000029">
    <property type="protein sequence ID" value="OYN75425.1"/>
    <property type="molecule type" value="Genomic_DNA"/>
</dbReference>
<dbReference type="GO" id="GO:0000160">
    <property type="term" value="P:phosphorelay signal transduction system"/>
    <property type="evidence" value="ECO:0007669"/>
    <property type="project" value="InterPro"/>
</dbReference>
<name>A0A255DDV9_9MYCO</name>
<organism evidence="7 8">
    <name type="scientific">Mycolicibacterium sphagni</name>
    <dbReference type="NCBI Taxonomy" id="1786"/>
    <lineage>
        <taxon>Bacteria</taxon>
        <taxon>Bacillati</taxon>
        <taxon>Actinomycetota</taxon>
        <taxon>Actinomycetes</taxon>
        <taxon>Mycobacteriales</taxon>
        <taxon>Mycobacteriaceae</taxon>
        <taxon>Mycolicibacterium</taxon>
    </lineage>
</organism>
<dbReference type="Pfam" id="PF00072">
    <property type="entry name" value="Response_reg"/>
    <property type="match status" value="1"/>
</dbReference>